<dbReference type="Gene3D" id="1.25.40.420">
    <property type="match status" value="2"/>
</dbReference>
<keyword evidence="2" id="KW-0677">Repeat</keyword>
<dbReference type="PROSITE" id="PS50097">
    <property type="entry name" value="BTB"/>
    <property type="match status" value="1"/>
</dbReference>
<protein>
    <recommendedName>
        <fullName evidence="3">BTB domain-containing protein</fullName>
    </recommendedName>
</protein>
<dbReference type="InterPro" id="IPR000210">
    <property type="entry name" value="BTB/POZ_dom"/>
</dbReference>
<dbReference type="SMART" id="SM00225">
    <property type="entry name" value="BTB"/>
    <property type="match status" value="1"/>
</dbReference>
<comment type="caution">
    <text evidence="4">The sequence shown here is derived from an EMBL/GenBank/DDBJ whole genome shotgun (WGS) entry which is preliminary data.</text>
</comment>
<dbReference type="PANTHER" id="PTHR45632">
    <property type="entry name" value="LD33804P"/>
    <property type="match status" value="1"/>
</dbReference>
<accession>A0ABN8N583</accession>
<dbReference type="Gene3D" id="3.30.710.10">
    <property type="entry name" value="Potassium Channel Kv1.1, Chain A"/>
    <property type="match status" value="2"/>
</dbReference>
<dbReference type="Pfam" id="PF00651">
    <property type="entry name" value="BTB"/>
    <property type="match status" value="2"/>
</dbReference>
<dbReference type="Proteomes" id="UP001159427">
    <property type="component" value="Unassembled WGS sequence"/>
</dbReference>
<dbReference type="InterPro" id="IPR011333">
    <property type="entry name" value="SKP1/BTB/POZ_sf"/>
</dbReference>
<sequence>MKESNEQMIKVELEEATETVMEDALKYLYTGNVTVVEEKAHNLIATANFLLLPSLKTMAGNVLKESVSTENCLFNYYFAEKYECVELREKCREVINSNFSVVMETEDFVNLDLKQVTEWVSNDDVIVNAEEDIFRGIVTWVSRNKSEREDYFLELLSQVRMISVSQDFLLNQLPKEELVISNSKIGLNFVLDAMRRKLSETDEKAIQKPRKCLLIHIQGIFLCGGRKTLCYFPQKNIWYRMADTLFEHDHSTFTPAEFMHKIYIFDAGSHKFMYIISGRETSRTSRYDSQDKKWEELACVNKGRFNAFGAAMNGNIYIAGGHNNTLLSSIECSCELYYTATNEWQLMPSLKVPRCSASMVHFQGRLYVLGGTSVTDGGSYTRALTVELFDSERNEWKEISQIPVERFESQEEMKKGKRFKACCASLSKKSSCLLLQFAQVVLSRIVQLYSRFLVLLTATWTFTSASSCKMECLGESMSGDPSKHRQELLERLDILRNNDSFCDVTIAVKDKEFKAHRAVLAAASPFFLTLLTSNMKESNEQLIKVELEEATETVMEDALKYLYTGNVTVVEERAHNLIATANFLLLPSLKTITGNVLKETVSTENCVFNYYFSDKYECVELKEKCREVINSNFSVVMETDNFLNLDVKQVMEWVSSDDVIVNAEEDIFHGIVKWVSHNKSEREHCFLELLSQVRMTSVSQDFVLNQLPKEELVISNSKIGLNFLLDFMKIKLNATDGQAIQQPRKCFETHMEGIFLCGGRKTLCYFSQKNMWYKMADTLLEHSTFTPTQYKQKIYILDAGLHKIDEAYKERVMEYLEDNNTWAAAQYTAGGGCITHYTVLNVELYALSLAPDEAKIYRYNAECDNWDGMASLPFGQKDACIVTDEQFLYIIGGRETSRTSRYNSRDKKLEELACVNEGRFNSFGAAMNGKIYIAGRTEH</sequence>
<evidence type="ECO:0000313" key="4">
    <source>
        <dbReference type="EMBL" id="CAH3040737.1"/>
    </source>
</evidence>
<evidence type="ECO:0000256" key="1">
    <source>
        <dbReference type="ARBA" id="ARBA00022441"/>
    </source>
</evidence>
<name>A0ABN8N583_9CNID</name>
<dbReference type="EMBL" id="CALNXI010000723">
    <property type="protein sequence ID" value="CAH3040737.1"/>
    <property type="molecule type" value="Genomic_DNA"/>
</dbReference>
<keyword evidence="5" id="KW-1185">Reference proteome</keyword>
<dbReference type="SUPFAM" id="SSF54695">
    <property type="entry name" value="POZ domain"/>
    <property type="match status" value="2"/>
</dbReference>
<dbReference type="Pfam" id="PF07707">
    <property type="entry name" value="BACK"/>
    <property type="match status" value="2"/>
</dbReference>
<gene>
    <name evidence="4" type="ORF">PEVE_00040108</name>
</gene>
<dbReference type="SUPFAM" id="SSF117281">
    <property type="entry name" value="Kelch motif"/>
    <property type="match status" value="2"/>
</dbReference>
<evidence type="ECO:0000256" key="2">
    <source>
        <dbReference type="ARBA" id="ARBA00022737"/>
    </source>
</evidence>
<dbReference type="PANTHER" id="PTHR45632:SF17">
    <property type="entry name" value="KELCH-LIKE PROTEIN 31"/>
    <property type="match status" value="1"/>
</dbReference>
<organism evidence="4 5">
    <name type="scientific">Porites evermanni</name>
    <dbReference type="NCBI Taxonomy" id="104178"/>
    <lineage>
        <taxon>Eukaryota</taxon>
        <taxon>Metazoa</taxon>
        <taxon>Cnidaria</taxon>
        <taxon>Anthozoa</taxon>
        <taxon>Hexacorallia</taxon>
        <taxon>Scleractinia</taxon>
        <taxon>Fungiina</taxon>
        <taxon>Poritidae</taxon>
        <taxon>Porites</taxon>
    </lineage>
</organism>
<keyword evidence="1" id="KW-0880">Kelch repeat</keyword>
<dbReference type="SMART" id="SM00875">
    <property type="entry name" value="BACK"/>
    <property type="match status" value="2"/>
</dbReference>
<proteinExistence type="predicted"/>
<dbReference type="SMART" id="SM00612">
    <property type="entry name" value="Kelch"/>
    <property type="match status" value="4"/>
</dbReference>
<dbReference type="Gene3D" id="2.120.10.80">
    <property type="entry name" value="Kelch-type beta propeller"/>
    <property type="match status" value="2"/>
</dbReference>
<reference evidence="4 5" key="1">
    <citation type="submission" date="2022-05" db="EMBL/GenBank/DDBJ databases">
        <authorList>
            <consortium name="Genoscope - CEA"/>
            <person name="William W."/>
        </authorList>
    </citation>
    <scope>NUCLEOTIDE SEQUENCE [LARGE SCALE GENOMIC DNA]</scope>
</reference>
<dbReference type="InterPro" id="IPR015915">
    <property type="entry name" value="Kelch-typ_b-propeller"/>
</dbReference>
<dbReference type="CDD" id="cd18186">
    <property type="entry name" value="BTB_POZ_ZBTB_KLHL-like"/>
    <property type="match status" value="1"/>
</dbReference>
<dbReference type="InterPro" id="IPR011705">
    <property type="entry name" value="BACK"/>
</dbReference>
<evidence type="ECO:0000259" key="3">
    <source>
        <dbReference type="PROSITE" id="PS50097"/>
    </source>
</evidence>
<feature type="domain" description="BTB" evidence="3">
    <location>
        <begin position="502"/>
        <end position="571"/>
    </location>
</feature>
<evidence type="ECO:0000313" key="5">
    <source>
        <dbReference type="Proteomes" id="UP001159427"/>
    </source>
</evidence>
<dbReference type="Pfam" id="PF01344">
    <property type="entry name" value="Kelch_1"/>
    <property type="match status" value="2"/>
</dbReference>
<dbReference type="InterPro" id="IPR006652">
    <property type="entry name" value="Kelch_1"/>
</dbReference>